<evidence type="ECO:0000259" key="6">
    <source>
        <dbReference type="Pfam" id="PF00266"/>
    </source>
</evidence>
<dbReference type="EC" id="2.8.1.7" evidence="3"/>
<dbReference type="InterPro" id="IPR016454">
    <property type="entry name" value="Cysteine_dSase"/>
</dbReference>
<dbReference type="InterPro" id="IPR010969">
    <property type="entry name" value="Cys_dSase-rel_unknwn_funct"/>
</dbReference>
<feature type="domain" description="Aminotransferase class V" evidence="6">
    <location>
        <begin position="2"/>
        <end position="371"/>
    </location>
</feature>
<keyword evidence="4" id="KW-0663">Pyridoxal phosphate</keyword>
<evidence type="ECO:0000256" key="1">
    <source>
        <dbReference type="ARBA" id="ARBA00001933"/>
    </source>
</evidence>
<evidence type="ECO:0000313" key="7">
    <source>
        <dbReference type="EMBL" id="MDQ0257573.1"/>
    </source>
</evidence>
<comment type="similarity">
    <text evidence="2">Belongs to the class-V pyridoxal-phosphate-dependent aminotransferase family. Csd subfamily.</text>
</comment>
<keyword evidence="8" id="KW-1185">Reference proteome</keyword>
<proteinExistence type="inferred from homology"/>
<dbReference type="Gene3D" id="3.40.640.10">
    <property type="entry name" value="Type I PLP-dependent aspartate aminotransferase-like (Major domain)"/>
    <property type="match status" value="1"/>
</dbReference>
<dbReference type="InterPro" id="IPR015421">
    <property type="entry name" value="PyrdxlP-dep_Trfase_major"/>
</dbReference>
<dbReference type="Proteomes" id="UP001230005">
    <property type="component" value="Unassembled WGS sequence"/>
</dbReference>
<dbReference type="RefSeq" id="WP_307331510.1">
    <property type="nucleotide sequence ID" value="NZ_JAUSUG010000030.1"/>
</dbReference>
<organism evidence="7 8">
    <name type="scientific">Evansella vedderi</name>
    <dbReference type="NCBI Taxonomy" id="38282"/>
    <lineage>
        <taxon>Bacteria</taxon>
        <taxon>Bacillati</taxon>
        <taxon>Bacillota</taxon>
        <taxon>Bacilli</taxon>
        <taxon>Bacillales</taxon>
        <taxon>Bacillaceae</taxon>
        <taxon>Evansella</taxon>
    </lineage>
</organism>
<protein>
    <recommendedName>
        <fullName evidence="3">cysteine desulfurase</fullName>
        <ecNumber evidence="3">2.8.1.7</ecNumber>
    </recommendedName>
</protein>
<dbReference type="SUPFAM" id="SSF53383">
    <property type="entry name" value="PLP-dependent transferases"/>
    <property type="match status" value="1"/>
</dbReference>
<dbReference type="PANTHER" id="PTHR43586">
    <property type="entry name" value="CYSTEINE DESULFURASE"/>
    <property type="match status" value="1"/>
</dbReference>
<gene>
    <name evidence="7" type="ORF">J2S74_005031</name>
</gene>
<dbReference type="EMBL" id="JAUSUG010000030">
    <property type="protein sequence ID" value="MDQ0257573.1"/>
    <property type="molecule type" value="Genomic_DNA"/>
</dbReference>
<name>A0ABU0A4H0_9BACI</name>
<evidence type="ECO:0000256" key="5">
    <source>
        <dbReference type="ARBA" id="ARBA00050776"/>
    </source>
</evidence>
<comment type="caution">
    <text evidence="7">The sequence shown here is derived from an EMBL/GenBank/DDBJ whole genome shotgun (WGS) entry which is preliminary data.</text>
</comment>
<dbReference type="InterPro" id="IPR000192">
    <property type="entry name" value="Aminotrans_V_dom"/>
</dbReference>
<dbReference type="Pfam" id="PF00266">
    <property type="entry name" value="Aminotran_5"/>
    <property type="match status" value="1"/>
</dbReference>
<evidence type="ECO:0000256" key="3">
    <source>
        <dbReference type="ARBA" id="ARBA00012239"/>
    </source>
</evidence>
<dbReference type="Gene3D" id="3.90.1150.10">
    <property type="entry name" value="Aspartate Aminotransferase, domain 1"/>
    <property type="match status" value="1"/>
</dbReference>
<dbReference type="PIRSF" id="PIRSF005572">
    <property type="entry name" value="NifS"/>
    <property type="match status" value="1"/>
</dbReference>
<dbReference type="NCBIfam" id="TIGR01977">
    <property type="entry name" value="am_tr_V_EF2568"/>
    <property type="match status" value="1"/>
</dbReference>
<evidence type="ECO:0000256" key="4">
    <source>
        <dbReference type="ARBA" id="ARBA00022898"/>
    </source>
</evidence>
<comment type="catalytic activity">
    <reaction evidence="5">
        <text>(sulfur carrier)-H + L-cysteine = (sulfur carrier)-SH + L-alanine</text>
        <dbReference type="Rhea" id="RHEA:43892"/>
        <dbReference type="Rhea" id="RHEA-COMP:14737"/>
        <dbReference type="Rhea" id="RHEA-COMP:14739"/>
        <dbReference type="ChEBI" id="CHEBI:29917"/>
        <dbReference type="ChEBI" id="CHEBI:35235"/>
        <dbReference type="ChEBI" id="CHEBI:57972"/>
        <dbReference type="ChEBI" id="CHEBI:64428"/>
        <dbReference type="EC" id="2.8.1.7"/>
    </reaction>
</comment>
<accession>A0ABU0A4H0</accession>
<dbReference type="InterPro" id="IPR015422">
    <property type="entry name" value="PyrdxlP-dep_Trfase_small"/>
</dbReference>
<dbReference type="PANTHER" id="PTHR43586:SF4">
    <property type="entry name" value="ISOPENICILLIN N EPIMERASE"/>
    <property type="match status" value="1"/>
</dbReference>
<dbReference type="InterPro" id="IPR015424">
    <property type="entry name" value="PyrdxlP-dep_Trfase"/>
</dbReference>
<evidence type="ECO:0000313" key="8">
    <source>
        <dbReference type="Proteomes" id="UP001230005"/>
    </source>
</evidence>
<sequence>MIYLDQAASSFPKPTLVMDSLVKAVREFGANPGRSGHKLARRAALAIEETRVELADLFQAENHNRVIFTQNATTAINQGINGLGLRKGDHAITTTLEHNSIRRPLERLVKEKGISLTYLSPNKDGEITIDQLQGVLKDQTKLVAVTHGSNVTGELLPIKEWGEVLSTHHAKFLVDASQTAGSIPISMKDFNIDLLAFPGHKGLLGPQGVGVLIASTNVQLTPLTVGGTGFHSESPEQPLDWPFYLESGTLNTPGISGLLEGIREIKRMDLGEIYDHERKLVERCIEEFSSINGLEWFAPKLGEKRLGVISFRIIGIDVHEMAAILDEHYDIAVRAGLHCAPLMHQYLNTIDTGLIRASFGIYNTLDDVDHFITAVKEIREGLLS</sequence>
<reference evidence="7 8" key="1">
    <citation type="submission" date="2023-07" db="EMBL/GenBank/DDBJ databases">
        <title>Genomic Encyclopedia of Type Strains, Phase IV (KMG-IV): sequencing the most valuable type-strain genomes for metagenomic binning, comparative biology and taxonomic classification.</title>
        <authorList>
            <person name="Goeker M."/>
        </authorList>
    </citation>
    <scope>NUCLEOTIDE SEQUENCE [LARGE SCALE GENOMIC DNA]</scope>
    <source>
        <strain evidence="7 8">DSM 9768</strain>
    </source>
</reference>
<evidence type="ECO:0000256" key="2">
    <source>
        <dbReference type="ARBA" id="ARBA00010447"/>
    </source>
</evidence>
<comment type="cofactor">
    <cofactor evidence="1">
        <name>pyridoxal 5'-phosphate</name>
        <dbReference type="ChEBI" id="CHEBI:597326"/>
    </cofactor>
</comment>